<evidence type="ECO:0000256" key="5">
    <source>
        <dbReference type="ARBA" id="ARBA00022857"/>
    </source>
</evidence>
<evidence type="ECO:0000256" key="3">
    <source>
        <dbReference type="ARBA" id="ARBA00012856"/>
    </source>
</evidence>
<dbReference type="GO" id="GO:0070401">
    <property type="term" value="F:NADP+ binding"/>
    <property type="evidence" value="ECO:0007669"/>
    <property type="project" value="UniProtKB-ARBA"/>
</dbReference>
<evidence type="ECO:0000256" key="2">
    <source>
        <dbReference type="ARBA" id="ARBA00009539"/>
    </source>
</evidence>
<organism evidence="10">
    <name type="scientific">uncultured bacterium contig00092</name>
    <dbReference type="NCBI Taxonomy" id="1181563"/>
    <lineage>
        <taxon>Bacteria</taxon>
        <taxon>environmental samples</taxon>
    </lineage>
</organism>
<dbReference type="PROSITE" id="PS00075">
    <property type="entry name" value="DHFR_1"/>
    <property type="match status" value="1"/>
</dbReference>
<dbReference type="PIRSF" id="PIRSF000194">
    <property type="entry name" value="DHFR"/>
    <property type="match status" value="1"/>
</dbReference>
<dbReference type="GO" id="GO:0006730">
    <property type="term" value="P:one-carbon metabolic process"/>
    <property type="evidence" value="ECO:0007669"/>
    <property type="project" value="UniProtKB-KW"/>
</dbReference>
<dbReference type="FunFam" id="3.40.430.10:FF:000001">
    <property type="entry name" value="Dihydrofolate reductase"/>
    <property type="match status" value="1"/>
</dbReference>
<dbReference type="GO" id="GO:0005829">
    <property type="term" value="C:cytosol"/>
    <property type="evidence" value="ECO:0007669"/>
    <property type="project" value="TreeGrafter"/>
</dbReference>
<keyword evidence="4 8" id="KW-0554">One-carbon metabolism</keyword>
<dbReference type="EMBL" id="JQ844286">
    <property type="protein sequence ID" value="AGS54260.1"/>
    <property type="molecule type" value="Genomic_DNA"/>
</dbReference>
<evidence type="ECO:0000256" key="7">
    <source>
        <dbReference type="ARBA" id="ARBA00025067"/>
    </source>
</evidence>
<dbReference type="PANTHER" id="PTHR48069">
    <property type="entry name" value="DIHYDROFOLATE REDUCTASE"/>
    <property type="match status" value="1"/>
</dbReference>
<keyword evidence="5 8" id="KW-0521">NADP</keyword>
<dbReference type="EC" id="1.5.1.3" evidence="3 8"/>
<dbReference type="GO" id="GO:0046654">
    <property type="term" value="P:tetrahydrofolate biosynthetic process"/>
    <property type="evidence" value="ECO:0007669"/>
    <property type="project" value="UniProtKB-UniPathway"/>
</dbReference>
<keyword evidence="6 8" id="KW-0560">Oxidoreductase</keyword>
<dbReference type="Pfam" id="PF00186">
    <property type="entry name" value="DHFR_1"/>
    <property type="match status" value="1"/>
</dbReference>
<sequence length="160" mass="18250">MLISLIAAVAENNAIGKENKLPWHLPADLKFFKKTTIGHPIIMGRKNFESLCKPLPGRTNIVLTRNPNFAAEGIIRASSLKEAFEIACKDEECFVIGGAEVYKEALPFCQRLYITRVHGVFEGDAFMPEFEKGFRRVSCESNFKDEKNGWDFDFETWERV</sequence>
<dbReference type="PANTHER" id="PTHR48069:SF3">
    <property type="entry name" value="DIHYDROFOLATE REDUCTASE"/>
    <property type="match status" value="1"/>
</dbReference>
<dbReference type="UniPathway" id="UPA00077">
    <property type="reaction ID" value="UER00158"/>
</dbReference>
<reference evidence="10" key="1">
    <citation type="submission" date="2012-03" db="EMBL/GenBank/DDBJ databases">
        <title>Functional metagenomics reveals considerable lignocellulase gene clusters in the gut microbiome of a wood-feeding higher termite.</title>
        <authorList>
            <person name="Liu N."/>
        </authorList>
    </citation>
    <scope>NUCLEOTIDE SEQUENCE</scope>
</reference>
<evidence type="ECO:0000313" key="10">
    <source>
        <dbReference type="EMBL" id="AGS54260.1"/>
    </source>
</evidence>
<comment type="pathway">
    <text evidence="1 8">Cofactor biosynthesis; tetrahydrofolate biosynthesis; 5,6,7,8-tetrahydrofolate from 7,8-dihydrofolate: step 1/1.</text>
</comment>
<name>A0A806K2I4_9BACT</name>
<dbReference type="InterPro" id="IPR024072">
    <property type="entry name" value="DHFR-like_dom_sf"/>
</dbReference>
<evidence type="ECO:0000256" key="6">
    <source>
        <dbReference type="ARBA" id="ARBA00023002"/>
    </source>
</evidence>
<evidence type="ECO:0000259" key="9">
    <source>
        <dbReference type="Pfam" id="PF00186"/>
    </source>
</evidence>
<evidence type="ECO:0000256" key="1">
    <source>
        <dbReference type="ARBA" id="ARBA00004903"/>
    </source>
</evidence>
<dbReference type="GO" id="GO:0046655">
    <property type="term" value="P:folic acid metabolic process"/>
    <property type="evidence" value="ECO:0007669"/>
    <property type="project" value="TreeGrafter"/>
</dbReference>
<dbReference type="GO" id="GO:0004146">
    <property type="term" value="F:dihydrofolate reductase activity"/>
    <property type="evidence" value="ECO:0007669"/>
    <property type="project" value="UniProtKB-EC"/>
</dbReference>
<comment type="catalytic activity">
    <reaction evidence="8">
        <text>(6S)-5,6,7,8-tetrahydrofolate + NADP(+) = 7,8-dihydrofolate + NADPH + H(+)</text>
        <dbReference type="Rhea" id="RHEA:15009"/>
        <dbReference type="ChEBI" id="CHEBI:15378"/>
        <dbReference type="ChEBI" id="CHEBI:57451"/>
        <dbReference type="ChEBI" id="CHEBI:57453"/>
        <dbReference type="ChEBI" id="CHEBI:57783"/>
        <dbReference type="ChEBI" id="CHEBI:58349"/>
        <dbReference type="EC" id="1.5.1.3"/>
    </reaction>
</comment>
<dbReference type="InterPro" id="IPR017925">
    <property type="entry name" value="DHFR_CS"/>
</dbReference>
<dbReference type="Gene3D" id="3.40.430.10">
    <property type="entry name" value="Dihydrofolate Reductase, subunit A"/>
    <property type="match status" value="1"/>
</dbReference>
<feature type="domain" description="DHFR" evidence="9">
    <location>
        <begin position="3"/>
        <end position="159"/>
    </location>
</feature>
<dbReference type="GO" id="GO:0046452">
    <property type="term" value="P:dihydrofolate metabolic process"/>
    <property type="evidence" value="ECO:0007669"/>
    <property type="project" value="TreeGrafter"/>
</dbReference>
<evidence type="ECO:0000256" key="4">
    <source>
        <dbReference type="ARBA" id="ARBA00022563"/>
    </source>
</evidence>
<proteinExistence type="inferred from homology"/>
<dbReference type="InterPro" id="IPR001796">
    <property type="entry name" value="DHFR_dom"/>
</dbReference>
<dbReference type="CDD" id="cd00209">
    <property type="entry name" value="DHFR"/>
    <property type="match status" value="1"/>
</dbReference>
<dbReference type="AlphaFoldDB" id="A0A806K2I4"/>
<dbReference type="InterPro" id="IPR012259">
    <property type="entry name" value="DHFR"/>
</dbReference>
<comment type="similarity">
    <text evidence="2 8">Belongs to the dihydrofolate reductase family.</text>
</comment>
<protein>
    <recommendedName>
        <fullName evidence="3 8">Dihydrofolate reductase</fullName>
        <ecNumber evidence="3 8">1.5.1.3</ecNumber>
    </recommendedName>
</protein>
<evidence type="ECO:0000256" key="8">
    <source>
        <dbReference type="PIRNR" id="PIRNR000194"/>
    </source>
</evidence>
<comment type="function">
    <text evidence="7 8">Key enzyme in folate metabolism. Catalyzes an essential reaction for de novo glycine and purine synthesis, and for DNA precursor synthesis.</text>
</comment>
<dbReference type="PRINTS" id="PR00070">
    <property type="entry name" value="DHFR"/>
</dbReference>
<dbReference type="SUPFAM" id="SSF53597">
    <property type="entry name" value="Dihydrofolate reductase-like"/>
    <property type="match status" value="1"/>
</dbReference>
<accession>A0A806K2I4</accession>